<feature type="transmembrane region" description="Helical" evidence="1">
    <location>
        <begin position="59"/>
        <end position="78"/>
    </location>
</feature>
<sequence length="195" mass="23053">MNEYKTLFESKVYNQLSSEEKKGLFYVRAKYLGIAFLILSLISFFINFVFLDLEVLNKLTIIVSVFGFISLFVSFLATKLDNELKFGKLTDTIYVLEKSIIIGDKSFDCNELSNIKYIVTDFKGKEPPFFRYDLQYNIQSYLYGTGVLNWISFMYKDKDYKFFFFLENKKHFQVFEEAMNLLITKGVKIKKAFDY</sequence>
<accession>A0ABW5Z7C4</accession>
<dbReference type="Proteomes" id="UP001597549">
    <property type="component" value="Unassembled WGS sequence"/>
</dbReference>
<keyword evidence="1" id="KW-1133">Transmembrane helix</keyword>
<comment type="caution">
    <text evidence="2">The sequence shown here is derived from an EMBL/GenBank/DDBJ whole genome shotgun (WGS) entry which is preliminary data.</text>
</comment>
<gene>
    <name evidence="2" type="ORF">ACFSX9_06255</name>
</gene>
<proteinExistence type="predicted"/>
<protein>
    <recommendedName>
        <fullName evidence="4">YcxB-like protein</fullName>
    </recommendedName>
</protein>
<keyword evidence="1" id="KW-0812">Transmembrane</keyword>
<evidence type="ECO:0000313" key="3">
    <source>
        <dbReference type="Proteomes" id="UP001597549"/>
    </source>
</evidence>
<reference evidence="3" key="1">
    <citation type="journal article" date="2019" name="Int. J. Syst. Evol. Microbiol.">
        <title>The Global Catalogue of Microorganisms (GCM) 10K type strain sequencing project: providing services to taxonomists for standard genome sequencing and annotation.</title>
        <authorList>
            <consortium name="The Broad Institute Genomics Platform"/>
            <consortium name="The Broad Institute Genome Sequencing Center for Infectious Disease"/>
            <person name="Wu L."/>
            <person name="Ma J."/>
        </authorList>
    </citation>
    <scope>NUCLEOTIDE SEQUENCE [LARGE SCALE GENOMIC DNA]</scope>
    <source>
        <strain evidence="3">KCTC 52644</strain>
    </source>
</reference>
<name>A0ABW5Z7C4_9FLAO</name>
<feature type="transmembrane region" description="Helical" evidence="1">
    <location>
        <begin position="31"/>
        <end position="53"/>
    </location>
</feature>
<organism evidence="2 3">
    <name type="scientific">Flavobacterium ardleyense</name>
    <dbReference type="NCBI Taxonomy" id="2038737"/>
    <lineage>
        <taxon>Bacteria</taxon>
        <taxon>Pseudomonadati</taxon>
        <taxon>Bacteroidota</taxon>
        <taxon>Flavobacteriia</taxon>
        <taxon>Flavobacteriales</taxon>
        <taxon>Flavobacteriaceae</taxon>
        <taxon>Flavobacterium</taxon>
    </lineage>
</organism>
<keyword evidence="1" id="KW-0472">Membrane</keyword>
<evidence type="ECO:0000256" key="1">
    <source>
        <dbReference type="SAM" id="Phobius"/>
    </source>
</evidence>
<keyword evidence="3" id="KW-1185">Reference proteome</keyword>
<evidence type="ECO:0008006" key="4">
    <source>
        <dbReference type="Google" id="ProtNLM"/>
    </source>
</evidence>
<dbReference type="RefSeq" id="WP_379805761.1">
    <property type="nucleotide sequence ID" value="NZ_JBHUOL010000012.1"/>
</dbReference>
<evidence type="ECO:0000313" key="2">
    <source>
        <dbReference type="EMBL" id="MFD2908333.1"/>
    </source>
</evidence>
<dbReference type="EMBL" id="JBHUOL010000012">
    <property type="protein sequence ID" value="MFD2908333.1"/>
    <property type="molecule type" value="Genomic_DNA"/>
</dbReference>